<name>A0A822Z530_NELNU</name>
<feature type="domain" description="Bulb-type lectin" evidence="1">
    <location>
        <begin position="1"/>
        <end position="79"/>
    </location>
</feature>
<dbReference type="Pfam" id="PF01453">
    <property type="entry name" value="B_lectin"/>
    <property type="match status" value="1"/>
</dbReference>
<dbReference type="AlphaFoldDB" id="A0A822Z530"/>
<evidence type="ECO:0000259" key="1">
    <source>
        <dbReference type="PROSITE" id="PS50927"/>
    </source>
</evidence>
<accession>A0A822Z530</accession>
<sequence>MVHLWILPGGRTQTIQLLNLVYQLNGVWMANRDRPVNGHRSKVSLHRDGKMVLTDAYGLIVWSINTSDVDVYRFPVPVQ</sequence>
<dbReference type="Gene3D" id="2.90.10.10">
    <property type="entry name" value="Bulb-type lectin domain"/>
    <property type="match status" value="1"/>
</dbReference>
<dbReference type="InterPro" id="IPR001480">
    <property type="entry name" value="Bulb-type_lectin_dom"/>
</dbReference>
<dbReference type="Proteomes" id="UP000607653">
    <property type="component" value="Unassembled WGS sequence"/>
</dbReference>
<evidence type="ECO:0000313" key="2">
    <source>
        <dbReference type="EMBL" id="DAD41464.1"/>
    </source>
</evidence>
<evidence type="ECO:0000313" key="3">
    <source>
        <dbReference type="Proteomes" id="UP000607653"/>
    </source>
</evidence>
<dbReference type="EMBL" id="DUZY01000005">
    <property type="protein sequence ID" value="DAD41464.1"/>
    <property type="molecule type" value="Genomic_DNA"/>
</dbReference>
<keyword evidence="3" id="KW-1185">Reference proteome</keyword>
<reference evidence="2 3" key="1">
    <citation type="journal article" date="2020" name="Mol. Biol. Evol.">
        <title>Distinct Expression and Methylation Patterns for Genes with Different Fates following a Single Whole-Genome Duplication in Flowering Plants.</title>
        <authorList>
            <person name="Shi T."/>
            <person name="Rahmani R.S."/>
            <person name="Gugger P.F."/>
            <person name="Wang M."/>
            <person name="Li H."/>
            <person name="Zhang Y."/>
            <person name="Li Z."/>
            <person name="Wang Q."/>
            <person name="Van de Peer Y."/>
            <person name="Marchal K."/>
            <person name="Chen J."/>
        </authorList>
    </citation>
    <scope>NUCLEOTIDE SEQUENCE [LARGE SCALE GENOMIC DNA]</scope>
    <source>
        <tissue evidence="2">Leaf</tissue>
    </source>
</reference>
<gene>
    <name evidence="2" type="ORF">HUJ06_015787</name>
</gene>
<organism evidence="2 3">
    <name type="scientific">Nelumbo nucifera</name>
    <name type="common">Sacred lotus</name>
    <dbReference type="NCBI Taxonomy" id="4432"/>
    <lineage>
        <taxon>Eukaryota</taxon>
        <taxon>Viridiplantae</taxon>
        <taxon>Streptophyta</taxon>
        <taxon>Embryophyta</taxon>
        <taxon>Tracheophyta</taxon>
        <taxon>Spermatophyta</taxon>
        <taxon>Magnoliopsida</taxon>
        <taxon>Proteales</taxon>
        <taxon>Nelumbonaceae</taxon>
        <taxon>Nelumbo</taxon>
    </lineage>
</organism>
<proteinExistence type="predicted"/>
<dbReference type="SUPFAM" id="SSF51110">
    <property type="entry name" value="alpha-D-mannose-specific plant lectins"/>
    <property type="match status" value="1"/>
</dbReference>
<dbReference type="PROSITE" id="PS50927">
    <property type="entry name" value="BULB_LECTIN"/>
    <property type="match status" value="1"/>
</dbReference>
<comment type="caution">
    <text evidence="2">The sequence shown here is derived from an EMBL/GenBank/DDBJ whole genome shotgun (WGS) entry which is preliminary data.</text>
</comment>
<dbReference type="InterPro" id="IPR036426">
    <property type="entry name" value="Bulb-type_lectin_dom_sf"/>
</dbReference>
<protein>
    <recommendedName>
        <fullName evidence="1">Bulb-type lectin domain-containing protein</fullName>
    </recommendedName>
</protein>